<sequence>MIYLKGITTAGAYDNQGEYLEEIQEDIQKIMKRLILQFNIYQFNISHNFEESADKSVLVKQTRFKKTYINFYKEDEERFEEGSSYDQYLLSEKDIDFSKHIDKLELCEIPKIDNIRAKLLSFFPLLVILSDSSELIAYSADKSNLELI</sequence>
<dbReference type="Proteomes" id="UP000183610">
    <property type="component" value="Unassembled WGS sequence"/>
</dbReference>
<dbReference type="EMBL" id="FNMX01000008">
    <property type="protein sequence ID" value="SDW91842.1"/>
    <property type="molecule type" value="Genomic_DNA"/>
</dbReference>
<protein>
    <submittedName>
        <fullName evidence="1">Uncharacterized protein</fullName>
    </submittedName>
</protein>
<comment type="caution">
    <text evidence="1">The sequence shown here is derived from an EMBL/GenBank/DDBJ whole genome shotgun (WGS) entry which is preliminary data.</text>
</comment>
<gene>
    <name evidence="1" type="ORF">SAMN05421782_10840</name>
</gene>
<evidence type="ECO:0000313" key="2">
    <source>
        <dbReference type="Proteomes" id="UP000183610"/>
    </source>
</evidence>
<organism evidence="1 2">
    <name type="scientific">Listeria ivanovii</name>
    <dbReference type="NCBI Taxonomy" id="1638"/>
    <lineage>
        <taxon>Bacteria</taxon>
        <taxon>Bacillati</taxon>
        <taxon>Bacillota</taxon>
        <taxon>Bacilli</taxon>
        <taxon>Bacillales</taxon>
        <taxon>Listeriaceae</taxon>
        <taxon>Listeria</taxon>
    </lineage>
</organism>
<accession>A0AAX2DQI1</accession>
<reference evidence="1 2" key="1">
    <citation type="submission" date="2016-10" db="EMBL/GenBank/DDBJ databases">
        <authorList>
            <person name="Varghese N."/>
            <person name="Submissions S."/>
        </authorList>
    </citation>
    <scope>NUCLEOTIDE SEQUENCE [LARGE SCALE GENOMIC DNA]</scope>
    <source>
        <strain evidence="1 2">ATCC 49954</strain>
    </source>
</reference>
<proteinExistence type="predicted"/>
<evidence type="ECO:0000313" key="1">
    <source>
        <dbReference type="EMBL" id="SDW91842.1"/>
    </source>
</evidence>
<dbReference type="RefSeq" id="WP_003718432.1">
    <property type="nucleotide sequence ID" value="NZ_FNMX01000008.1"/>
</dbReference>
<name>A0AAX2DQI1_LISIV</name>
<dbReference type="AlphaFoldDB" id="A0AAX2DQI1"/>